<evidence type="ECO:0000256" key="2">
    <source>
        <dbReference type="ARBA" id="ARBA00022679"/>
    </source>
</evidence>
<accession>A0A382M546</accession>
<keyword evidence="2" id="KW-0808">Transferase</keyword>
<dbReference type="Gene3D" id="1.10.580.10">
    <property type="entry name" value="Citrate Synthase, domain 1"/>
    <property type="match status" value="1"/>
</dbReference>
<name>A0A382M546_9ZZZZ</name>
<dbReference type="InterPro" id="IPR036969">
    <property type="entry name" value="Citrate_synthase_sf"/>
</dbReference>
<dbReference type="InterPro" id="IPR016142">
    <property type="entry name" value="Citrate_synth-like_lrg_a-sub"/>
</dbReference>
<dbReference type="GO" id="GO:0046912">
    <property type="term" value="F:acyltransferase activity, acyl groups converted into alkyl on transfer"/>
    <property type="evidence" value="ECO:0007669"/>
    <property type="project" value="InterPro"/>
</dbReference>
<dbReference type="PANTHER" id="PTHR11739">
    <property type="entry name" value="CITRATE SYNTHASE"/>
    <property type="match status" value="1"/>
</dbReference>
<dbReference type="PANTHER" id="PTHR11739:SF4">
    <property type="entry name" value="CITRATE SYNTHASE, PEROXISOMAL"/>
    <property type="match status" value="1"/>
</dbReference>
<comment type="similarity">
    <text evidence="1">Belongs to the citrate synthase family.</text>
</comment>
<dbReference type="Pfam" id="PF00285">
    <property type="entry name" value="Citrate_synt"/>
    <property type="match status" value="1"/>
</dbReference>
<feature type="non-terminal residue" evidence="3">
    <location>
        <position position="101"/>
    </location>
</feature>
<dbReference type="AlphaFoldDB" id="A0A382M546"/>
<dbReference type="GO" id="GO:0005975">
    <property type="term" value="P:carbohydrate metabolic process"/>
    <property type="evidence" value="ECO:0007669"/>
    <property type="project" value="TreeGrafter"/>
</dbReference>
<evidence type="ECO:0000256" key="1">
    <source>
        <dbReference type="ARBA" id="ARBA00010566"/>
    </source>
</evidence>
<dbReference type="SUPFAM" id="SSF48256">
    <property type="entry name" value="Citrate synthase"/>
    <property type="match status" value="1"/>
</dbReference>
<evidence type="ECO:0008006" key="4">
    <source>
        <dbReference type="Google" id="ProtNLM"/>
    </source>
</evidence>
<organism evidence="3">
    <name type="scientific">marine metagenome</name>
    <dbReference type="NCBI Taxonomy" id="408172"/>
    <lineage>
        <taxon>unclassified sequences</taxon>
        <taxon>metagenomes</taxon>
        <taxon>ecological metagenomes</taxon>
    </lineage>
</organism>
<dbReference type="InterPro" id="IPR002020">
    <property type="entry name" value="Citrate_synthase"/>
</dbReference>
<dbReference type="EMBL" id="UINC01091215">
    <property type="protein sequence ID" value="SVC43810.1"/>
    <property type="molecule type" value="Genomic_DNA"/>
</dbReference>
<sequence length="101" mass="11732">MTEKEISLNRGLQGVYLDRSQTTFIDGKNGVLEYSGYNIHDLAENSNFEETSYLLMYGELPNQKQLDVFDKSLKDERKLPEKIYDVIEIVKDSHPMDVLRT</sequence>
<evidence type="ECO:0000313" key="3">
    <source>
        <dbReference type="EMBL" id="SVC43810.1"/>
    </source>
</evidence>
<proteinExistence type="inferred from homology"/>
<protein>
    <recommendedName>
        <fullName evidence="4">Citrate synthase</fullName>
    </recommendedName>
</protein>
<gene>
    <name evidence="3" type="ORF">METZ01_LOCUS296664</name>
</gene>
<dbReference type="GO" id="GO:0006099">
    <property type="term" value="P:tricarboxylic acid cycle"/>
    <property type="evidence" value="ECO:0007669"/>
    <property type="project" value="TreeGrafter"/>
</dbReference>
<reference evidence="3" key="1">
    <citation type="submission" date="2018-05" db="EMBL/GenBank/DDBJ databases">
        <authorList>
            <person name="Lanie J.A."/>
            <person name="Ng W.-L."/>
            <person name="Kazmierczak K.M."/>
            <person name="Andrzejewski T.M."/>
            <person name="Davidsen T.M."/>
            <person name="Wayne K.J."/>
            <person name="Tettelin H."/>
            <person name="Glass J.I."/>
            <person name="Rusch D."/>
            <person name="Podicherti R."/>
            <person name="Tsui H.-C.T."/>
            <person name="Winkler M.E."/>
        </authorList>
    </citation>
    <scope>NUCLEOTIDE SEQUENCE</scope>
</reference>